<dbReference type="AlphaFoldDB" id="A0A4Q7U6Z9"/>
<evidence type="ECO:0000313" key="2">
    <source>
        <dbReference type="EMBL" id="RZT68378.1"/>
    </source>
</evidence>
<organism evidence="2 3">
    <name type="scientific">Leucobacter luti</name>
    <dbReference type="NCBI Taxonomy" id="340320"/>
    <lineage>
        <taxon>Bacteria</taxon>
        <taxon>Bacillati</taxon>
        <taxon>Actinomycetota</taxon>
        <taxon>Actinomycetes</taxon>
        <taxon>Micrococcales</taxon>
        <taxon>Microbacteriaceae</taxon>
        <taxon>Leucobacter</taxon>
    </lineage>
</organism>
<comment type="caution">
    <text evidence="2">The sequence shown here is derived from an EMBL/GenBank/DDBJ whole genome shotgun (WGS) entry which is preliminary data.</text>
</comment>
<feature type="compositionally biased region" description="Low complexity" evidence="1">
    <location>
        <begin position="258"/>
        <end position="268"/>
    </location>
</feature>
<feature type="region of interest" description="Disordered" evidence="1">
    <location>
        <begin position="258"/>
        <end position="298"/>
    </location>
</feature>
<gene>
    <name evidence="2" type="ORF">EV139_0101</name>
</gene>
<feature type="region of interest" description="Disordered" evidence="1">
    <location>
        <begin position="1"/>
        <end position="50"/>
    </location>
</feature>
<dbReference type="InterPro" id="IPR025449">
    <property type="entry name" value="JetB"/>
</dbReference>
<evidence type="ECO:0000256" key="1">
    <source>
        <dbReference type="SAM" id="MobiDB-lite"/>
    </source>
</evidence>
<evidence type="ECO:0000313" key="3">
    <source>
        <dbReference type="Proteomes" id="UP000291832"/>
    </source>
</evidence>
<sequence length="298" mass="32148">MTEQPLAADPRGAAAPASDAAAMPAPDAAAPDASLAAAAPPAPAAEPPAAETSFVAAVAMENDPEEFFPGDRGVLDPAVRRVLVRLLQRRVIFADKHADEWAVLLENQQVIESRLHDLFVRLVVDPARGVAYKQQVRSEELEVPVLLRDESYNRAETLVLVYLRTVYQRESTAGEPSVRIDVEEIEQTVLSYFSEREGSTAARQKTIRSALGRLRQEGIVEEESEGRYRVTPLVEIVLSADRLRELQGWLREQLAASAAPAETTAAAEDAADSVAEDTAAAAQDRTDAAAQGREGDAA</sequence>
<name>A0A4Q7U6Z9_9MICO</name>
<proteinExistence type="predicted"/>
<feature type="compositionally biased region" description="Low complexity" evidence="1">
    <location>
        <begin position="1"/>
        <end position="39"/>
    </location>
</feature>
<reference evidence="2 3" key="1">
    <citation type="journal article" date="2015" name="Stand. Genomic Sci.">
        <title>Genomic Encyclopedia of Bacterial and Archaeal Type Strains, Phase III: the genomes of soil and plant-associated and newly described type strains.</title>
        <authorList>
            <person name="Whitman W.B."/>
            <person name="Woyke T."/>
            <person name="Klenk H.P."/>
            <person name="Zhou Y."/>
            <person name="Lilburn T.G."/>
            <person name="Beck B.J."/>
            <person name="De Vos P."/>
            <person name="Vandamme P."/>
            <person name="Eisen J.A."/>
            <person name="Garrity G."/>
            <person name="Hugenholtz P."/>
            <person name="Kyrpides N.C."/>
        </authorList>
    </citation>
    <scope>NUCLEOTIDE SEQUENCE [LARGE SCALE GENOMIC DNA]</scope>
    <source>
        <strain evidence="2 3">RF6</strain>
    </source>
</reference>
<keyword evidence="3" id="KW-1185">Reference proteome</keyword>
<accession>A0A4Q7U6Z9</accession>
<dbReference type="RefSeq" id="WP_337248815.1">
    <property type="nucleotide sequence ID" value="NZ_QYAG01000004.1"/>
</dbReference>
<dbReference type="Proteomes" id="UP000291832">
    <property type="component" value="Unassembled WGS sequence"/>
</dbReference>
<protein>
    <submittedName>
        <fullName evidence="2">Uncharacterized protein DUF4194</fullName>
    </submittedName>
</protein>
<dbReference type="EMBL" id="SHKI01000002">
    <property type="protein sequence ID" value="RZT68378.1"/>
    <property type="molecule type" value="Genomic_DNA"/>
</dbReference>
<dbReference type="Pfam" id="PF13835">
    <property type="entry name" value="DUF4194"/>
    <property type="match status" value="1"/>
</dbReference>